<evidence type="ECO:0008006" key="3">
    <source>
        <dbReference type="Google" id="ProtNLM"/>
    </source>
</evidence>
<protein>
    <recommendedName>
        <fullName evidence="3">DUF306 domain-containing protein</fullName>
    </recommendedName>
</protein>
<reference evidence="1" key="1">
    <citation type="submission" date="2019-02" db="EMBL/GenBank/DDBJ databases">
        <authorList>
            <person name="Li S.-H."/>
        </authorList>
    </citation>
    <scope>NUCLEOTIDE SEQUENCE</scope>
    <source>
        <strain evidence="1">IMCC11814</strain>
    </source>
</reference>
<comment type="caution">
    <text evidence="1">The sequence shown here is derived from an EMBL/GenBank/DDBJ whole genome shotgun (WGS) entry which is preliminary data.</text>
</comment>
<sequence length="214" mass="23216">MKIAGRRTSAAAAWHYTSKRKTLVLFKSQINNDSFYLRQTLRTTYRVLQMKKIFFAMRNALALAASACVACTGVVAAAESSPASGACASIGNVTELSGIWKGFDLPSIRETTEGNTDIILNLTFTVDGRVRGTKLWRSAEAHSGFDAEGTSTTNQTEVILGMFDHATCELTLVESQESGVLKGALRPDGSMRYLFYQSGDTDAIVTLGVLQKQN</sequence>
<evidence type="ECO:0000313" key="1">
    <source>
        <dbReference type="EMBL" id="MCX2978917.1"/>
    </source>
</evidence>
<accession>A0ABT3TBQ5</accession>
<proteinExistence type="predicted"/>
<organism evidence="1 2">
    <name type="scientific">Candidatus Marimicrobium litorale</name>
    <dbReference type="NCBI Taxonomy" id="2518991"/>
    <lineage>
        <taxon>Bacteria</taxon>
        <taxon>Pseudomonadati</taxon>
        <taxon>Pseudomonadota</taxon>
        <taxon>Gammaproteobacteria</taxon>
        <taxon>Cellvibrionales</taxon>
        <taxon>Halieaceae</taxon>
        <taxon>Marimicrobium</taxon>
    </lineage>
</organism>
<name>A0ABT3TBQ5_9GAMM</name>
<dbReference type="RefSeq" id="WP_279250612.1">
    <property type="nucleotide sequence ID" value="NZ_SHNO01000001.1"/>
</dbReference>
<dbReference type="EMBL" id="SHNO01000001">
    <property type="protein sequence ID" value="MCX2978917.1"/>
    <property type="molecule type" value="Genomic_DNA"/>
</dbReference>
<keyword evidence="2" id="KW-1185">Reference proteome</keyword>
<evidence type="ECO:0000313" key="2">
    <source>
        <dbReference type="Proteomes" id="UP001143304"/>
    </source>
</evidence>
<gene>
    <name evidence="1" type="ORF">EYC82_16330</name>
</gene>
<dbReference type="Proteomes" id="UP001143304">
    <property type="component" value="Unassembled WGS sequence"/>
</dbReference>